<dbReference type="Gene3D" id="2.40.10.10">
    <property type="entry name" value="Trypsin-like serine proteases"/>
    <property type="match status" value="2"/>
</dbReference>
<keyword evidence="2" id="KW-0645">Protease</keyword>
<proteinExistence type="inferred from homology"/>
<evidence type="ECO:0000256" key="3">
    <source>
        <dbReference type="ARBA" id="ARBA00022801"/>
    </source>
</evidence>
<keyword evidence="6" id="KW-0812">Transmembrane</keyword>
<evidence type="ECO:0000256" key="6">
    <source>
        <dbReference type="SAM" id="Phobius"/>
    </source>
</evidence>
<protein>
    <submittedName>
        <fullName evidence="7">Trypsin-like peptidase domain-containing protein</fullName>
    </submittedName>
</protein>
<dbReference type="PANTHER" id="PTHR43343">
    <property type="entry name" value="PEPTIDASE S12"/>
    <property type="match status" value="1"/>
</dbReference>
<dbReference type="InterPro" id="IPR043504">
    <property type="entry name" value="Peptidase_S1_PA_chymotrypsin"/>
</dbReference>
<feature type="transmembrane region" description="Helical" evidence="6">
    <location>
        <begin position="193"/>
        <end position="214"/>
    </location>
</feature>
<dbReference type="RefSeq" id="WP_281447321.1">
    <property type="nucleotide sequence ID" value="NZ_JASBAO010000001.1"/>
</dbReference>
<keyword evidence="6" id="KW-0472">Membrane</keyword>
<organism evidence="7 8">
    <name type="scientific">Commensalibacter oyaizuii</name>
    <dbReference type="NCBI Taxonomy" id="3043873"/>
    <lineage>
        <taxon>Bacteria</taxon>
        <taxon>Pseudomonadati</taxon>
        <taxon>Pseudomonadota</taxon>
        <taxon>Alphaproteobacteria</taxon>
        <taxon>Acetobacterales</taxon>
        <taxon>Acetobacteraceae</taxon>
    </lineage>
</organism>
<keyword evidence="8" id="KW-1185">Reference proteome</keyword>
<keyword evidence="4" id="KW-0175">Coiled coil</keyword>
<evidence type="ECO:0000256" key="1">
    <source>
        <dbReference type="ARBA" id="ARBA00010541"/>
    </source>
</evidence>
<keyword evidence="3" id="KW-0378">Hydrolase</keyword>
<dbReference type="InterPro" id="IPR009003">
    <property type="entry name" value="Peptidase_S1_PA"/>
</dbReference>
<feature type="region of interest" description="Disordered" evidence="5">
    <location>
        <begin position="523"/>
        <end position="573"/>
    </location>
</feature>
<feature type="coiled-coil region" evidence="4">
    <location>
        <begin position="233"/>
        <end position="263"/>
    </location>
</feature>
<feature type="compositionally biased region" description="Polar residues" evidence="5">
    <location>
        <begin position="529"/>
        <end position="549"/>
    </location>
</feature>
<dbReference type="InterPro" id="IPR051201">
    <property type="entry name" value="Chloro_Bact_Ser_Proteases"/>
</dbReference>
<comment type="similarity">
    <text evidence="1">Belongs to the peptidase S1C family.</text>
</comment>
<dbReference type="InterPro" id="IPR001940">
    <property type="entry name" value="Peptidase_S1C"/>
</dbReference>
<sequence length="573" mass="63055">MALHLLGKTYLKSHEEIIVHDHGVYQDFEKICQILNQHGLSIRLAEPVITTDHENGSFISWYCDTQVEPVVPLADQYEIVRQKLTQAISVLSTFYAEDPEKSQLLHAALTVQSRQDLLIADDLVVIKNWGLKSLNQGTPSTLNLFSMFAEGKQNNQAPETPSLAEKPALIDQKDPIGSRHVYLKNGNFHGRGWVIITRVIAAILFFIIGLLLGWRILYAERPKKIAGISVVEAQELVHKKPEIEKHNHQLEDEIKKLEEQLKHSPCDLQKSRALPELNKHIDTPFTPMKSDGKTFQGSLPELLERSTVFILVLSADENGNKNVTSGSGFFVTPDLIVTNRHVVENTVNNTILVTNKSLGQLKKAHITSISNRSDSVDGFDLAVLKIEDAPPQQPLSFSLEAQPLQTVVAAGYPGIIIRQDNALKRLIQGDRQAIPGVILTKGEINAIQDNAHGEKIMPHSAAVSPGNSGGALVDLCGRVVGVNTFVTVDQETSSHSNYAQKSDSIVQALQGANVPIQVQTGACKENPPTAEQNQKQPQSDPKGQEQSNNLKEKSDTPNNHKPETSSTHHGETP</sequence>
<dbReference type="Proteomes" id="UP001431634">
    <property type="component" value="Unassembled WGS sequence"/>
</dbReference>
<reference evidence="7" key="1">
    <citation type="submission" date="2023-05" db="EMBL/GenBank/DDBJ databases">
        <title>Whole genome sequence of Commensalibacter sp.</title>
        <authorList>
            <person name="Charoenyingcharoen P."/>
            <person name="Yukphan P."/>
        </authorList>
    </citation>
    <scope>NUCLEOTIDE SEQUENCE</scope>
    <source>
        <strain evidence="7">TBRC 16381</strain>
    </source>
</reference>
<evidence type="ECO:0000313" key="8">
    <source>
        <dbReference type="Proteomes" id="UP001431634"/>
    </source>
</evidence>
<comment type="caution">
    <text evidence="7">The sequence shown here is derived from an EMBL/GenBank/DDBJ whole genome shotgun (WGS) entry which is preliminary data.</text>
</comment>
<gene>
    <name evidence="7" type="ORF">QJV27_02035</name>
</gene>
<accession>A0ABT6PZ87</accession>
<dbReference type="Pfam" id="PF13365">
    <property type="entry name" value="Trypsin_2"/>
    <property type="match status" value="1"/>
</dbReference>
<dbReference type="PANTHER" id="PTHR43343:SF3">
    <property type="entry name" value="PROTEASE DO-LIKE 8, CHLOROPLASTIC"/>
    <property type="match status" value="1"/>
</dbReference>
<evidence type="ECO:0000256" key="2">
    <source>
        <dbReference type="ARBA" id="ARBA00022670"/>
    </source>
</evidence>
<evidence type="ECO:0000313" key="7">
    <source>
        <dbReference type="EMBL" id="MDI2090170.1"/>
    </source>
</evidence>
<name>A0ABT6PZ87_9PROT</name>
<dbReference type="PRINTS" id="PR00834">
    <property type="entry name" value="PROTEASES2C"/>
</dbReference>
<evidence type="ECO:0000256" key="4">
    <source>
        <dbReference type="SAM" id="Coils"/>
    </source>
</evidence>
<keyword evidence="6" id="KW-1133">Transmembrane helix</keyword>
<dbReference type="EMBL" id="JASBAO010000001">
    <property type="protein sequence ID" value="MDI2090170.1"/>
    <property type="molecule type" value="Genomic_DNA"/>
</dbReference>
<feature type="compositionally biased region" description="Basic and acidic residues" evidence="5">
    <location>
        <begin position="550"/>
        <end position="573"/>
    </location>
</feature>
<evidence type="ECO:0000256" key="5">
    <source>
        <dbReference type="SAM" id="MobiDB-lite"/>
    </source>
</evidence>
<dbReference type="SUPFAM" id="SSF50494">
    <property type="entry name" value="Trypsin-like serine proteases"/>
    <property type="match status" value="1"/>
</dbReference>